<dbReference type="OrthoDB" id="885654at2"/>
<accession>A0A1H2Z522</accession>
<sequence>MKKATAEQIAEWKAQHLNVYALKAKESDKICYLRKPTRQELIYATKASETDSLNFNASILKSCWLHGDEEIMTNDSLFLGICPMLDEICAFEKFELEKL</sequence>
<dbReference type="STRING" id="229203.SAMN05444338_10771"/>
<protein>
    <submittedName>
        <fullName evidence="1">Uncharacterized protein</fullName>
    </submittedName>
</protein>
<gene>
    <name evidence="1" type="ORF">SAMN05444338_10771</name>
</gene>
<name>A0A1H2Z522_9FLAO</name>
<dbReference type="Gene3D" id="3.30.2220.10">
    <property type="entry name" value="rbstp2171"/>
    <property type="match status" value="1"/>
</dbReference>
<evidence type="ECO:0000313" key="2">
    <source>
        <dbReference type="Proteomes" id="UP000198569"/>
    </source>
</evidence>
<dbReference type="Proteomes" id="UP000198569">
    <property type="component" value="Unassembled WGS sequence"/>
</dbReference>
<proteinExistence type="predicted"/>
<dbReference type="RefSeq" id="WP_091431821.1">
    <property type="nucleotide sequence ID" value="NZ_FNMV01000007.1"/>
</dbReference>
<evidence type="ECO:0000313" key="1">
    <source>
        <dbReference type="EMBL" id="SDX11899.1"/>
    </source>
</evidence>
<reference evidence="2" key="1">
    <citation type="submission" date="2016-10" db="EMBL/GenBank/DDBJ databases">
        <authorList>
            <person name="Varghese N."/>
            <person name="Submissions S."/>
        </authorList>
    </citation>
    <scope>NUCLEOTIDE SEQUENCE [LARGE SCALE GENOMIC DNA]</scope>
    <source>
        <strain evidence="2">DSM 15718</strain>
    </source>
</reference>
<dbReference type="EMBL" id="FNMV01000007">
    <property type="protein sequence ID" value="SDX11899.1"/>
    <property type="molecule type" value="Genomic_DNA"/>
</dbReference>
<dbReference type="AlphaFoldDB" id="A0A1H2Z522"/>
<keyword evidence="2" id="KW-1185">Reference proteome</keyword>
<organism evidence="1 2">
    <name type="scientific">Flavobacterium degerlachei</name>
    <dbReference type="NCBI Taxonomy" id="229203"/>
    <lineage>
        <taxon>Bacteria</taxon>
        <taxon>Pseudomonadati</taxon>
        <taxon>Bacteroidota</taxon>
        <taxon>Flavobacteriia</taxon>
        <taxon>Flavobacteriales</taxon>
        <taxon>Flavobacteriaceae</taxon>
        <taxon>Flavobacterium</taxon>
    </lineage>
</organism>